<organism evidence="4 5">
    <name type="scientific">Paenibacillus dokdonensis</name>
    <dbReference type="NCBI Taxonomy" id="2567944"/>
    <lineage>
        <taxon>Bacteria</taxon>
        <taxon>Bacillati</taxon>
        <taxon>Bacillota</taxon>
        <taxon>Bacilli</taxon>
        <taxon>Bacillales</taxon>
        <taxon>Paenibacillaceae</taxon>
        <taxon>Paenibacillus</taxon>
    </lineage>
</organism>
<comment type="caution">
    <text evidence="4">The sequence shown here is derived from an EMBL/GenBank/DDBJ whole genome shotgun (WGS) entry which is preliminary data.</text>
</comment>
<keyword evidence="2" id="KW-0808">Transferase</keyword>
<dbReference type="InterPro" id="IPR041698">
    <property type="entry name" value="Methyltransf_25"/>
</dbReference>
<feature type="domain" description="Methyltransferase" evidence="3">
    <location>
        <begin position="9"/>
        <end position="94"/>
    </location>
</feature>
<proteinExistence type="predicted"/>
<dbReference type="Proteomes" id="UP001344632">
    <property type="component" value="Unassembled WGS sequence"/>
</dbReference>
<keyword evidence="5" id="KW-1185">Reference proteome</keyword>
<dbReference type="PANTHER" id="PTHR44942">
    <property type="entry name" value="METHYLTRANSF_11 DOMAIN-CONTAINING PROTEIN"/>
    <property type="match status" value="1"/>
</dbReference>
<dbReference type="Gene3D" id="3.40.50.150">
    <property type="entry name" value="Vaccinia Virus protein VP39"/>
    <property type="match status" value="1"/>
</dbReference>
<dbReference type="EMBL" id="JARLKZ010000005">
    <property type="protein sequence ID" value="MEC0239887.1"/>
    <property type="molecule type" value="Genomic_DNA"/>
</dbReference>
<evidence type="ECO:0000313" key="5">
    <source>
        <dbReference type="Proteomes" id="UP001344632"/>
    </source>
</evidence>
<dbReference type="PANTHER" id="PTHR44942:SF4">
    <property type="entry name" value="METHYLTRANSFERASE TYPE 11 DOMAIN-CONTAINING PROTEIN"/>
    <property type="match status" value="1"/>
</dbReference>
<evidence type="ECO:0000256" key="2">
    <source>
        <dbReference type="ARBA" id="ARBA00022679"/>
    </source>
</evidence>
<sequence length="102" mass="11215">MDPSSPKTVLDIGCGRGEIARELVGKVDRIDAVDLFPSMIEAGKALQNGNHPNLHWICGKAEEALLNPPYALIFAGNSLHWMNWDELMPAMKSARTETTRAI</sequence>
<accession>A0ABU6GP10</accession>
<evidence type="ECO:0000313" key="4">
    <source>
        <dbReference type="EMBL" id="MEC0239887.1"/>
    </source>
</evidence>
<protein>
    <submittedName>
        <fullName evidence="4">Class I SAM-dependent methyltransferase</fullName>
    </submittedName>
</protein>
<name>A0ABU6GP10_9BACL</name>
<gene>
    <name evidence="4" type="ORF">P4H66_08480</name>
</gene>
<dbReference type="InterPro" id="IPR051052">
    <property type="entry name" value="Diverse_substrate_MTase"/>
</dbReference>
<evidence type="ECO:0000259" key="3">
    <source>
        <dbReference type="Pfam" id="PF13649"/>
    </source>
</evidence>
<dbReference type="Pfam" id="PF13649">
    <property type="entry name" value="Methyltransf_25"/>
    <property type="match status" value="1"/>
</dbReference>
<keyword evidence="1 4" id="KW-0489">Methyltransferase</keyword>
<reference evidence="4 5" key="1">
    <citation type="submission" date="2023-03" db="EMBL/GenBank/DDBJ databases">
        <title>Bacillus Genome Sequencing.</title>
        <authorList>
            <person name="Dunlap C."/>
        </authorList>
    </citation>
    <scope>NUCLEOTIDE SEQUENCE [LARGE SCALE GENOMIC DNA]</scope>
    <source>
        <strain evidence="4 5">BD-525</strain>
    </source>
</reference>
<dbReference type="GO" id="GO:0008168">
    <property type="term" value="F:methyltransferase activity"/>
    <property type="evidence" value="ECO:0007669"/>
    <property type="project" value="UniProtKB-KW"/>
</dbReference>
<evidence type="ECO:0000256" key="1">
    <source>
        <dbReference type="ARBA" id="ARBA00022603"/>
    </source>
</evidence>
<dbReference type="InterPro" id="IPR029063">
    <property type="entry name" value="SAM-dependent_MTases_sf"/>
</dbReference>
<dbReference type="GO" id="GO:0032259">
    <property type="term" value="P:methylation"/>
    <property type="evidence" value="ECO:0007669"/>
    <property type="project" value="UniProtKB-KW"/>
</dbReference>
<dbReference type="CDD" id="cd02440">
    <property type="entry name" value="AdoMet_MTases"/>
    <property type="match status" value="1"/>
</dbReference>
<dbReference type="SUPFAM" id="SSF53335">
    <property type="entry name" value="S-adenosyl-L-methionine-dependent methyltransferases"/>
    <property type="match status" value="1"/>
</dbReference>